<dbReference type="eggNOG" id="ENOG502ZDU7">
    <property type="taxonomic scope" value="Bacteria"/>
</dbReference>
<organism evidence="1 2">
    <name type="scientific">Psychroflexus torquis (strain ATCC 700755 / CIP 106069 / ACAM 623)</name>
    <dbReference type="NCBI Taxonomy" id="313595"/>
    <lineage>
        <taxon>Bacteria</taxon>
        <taxon>Pseudomonadati</taxon>
        <taxon>Bacteroidota</taxon>
        <taxon>Flavobacteriia</taxon>
        <taxon>Flavobacteriales</taxon>
        <taxon>Flavobacteriaceae</taxon>
        <taxon>Psychroflexus</taxon>
    </lineage>
</organism>
<dbReference type="HOGENOM" id="CLU_986493_0_0_10"/>
<proteinExistence type="predicted"/>
<dbReference type="RefSeq" id="WP_015024607.1">
    <property type="nucleotide sequence ID" value="NC_018721.1"/>
</dbReference>
<dbReference type="STRING" id="313595.P700755_002245"/>
<evidence type="ECO:0000313" key="1">
    <source>
        <dbReference type="EMBL" id="AFU69031.1"/>
    </source>
</evidence>
<dbReference type="Proteomes" id="UP000008514">
    <property type="component" value="Chromosome"/>
</dbReference>
<dbReference type="EMBL" id="CP003879">
    <property type="protein sequence ID" value="AFU69031.1"/>
    <property type="molecule type" value="Genomic_DNA"/>
</dbReference>
<dbReference type="OrthoDB" id="1419635at2"/>
<reference evidence="1" key="1">
    <citation type="submission" date="2006-03" db="EMBL/GenBank/DDBJ databases">
        <authorList>
            <person name="Bowman J."/>
            <person name="Ferriera S."/>
            <person name="Johnson J."/>
            <person name="Kravitz S."/>
            <person name="Halpern A."/>
            <person name="Remington K."/>
            <person name="Beeson K."/>
            <person name="Tran B."/>
            <person name="Rogers Y.-H."/>
            <person name="Friedman R."/>
            <person name="Venter J.C."/>
        </authorList>
    </citation>
    <scope>NUCLEOTIDE SEQUENCE [LARGE SCALE GENOMIC DNA]</scope>
    <source>
        <strain evidence="1">ATCC 700755</strain>
    </source>
</reference>
<evidence type="ECO:0000313" key="2">
    <source>
        <dbReference type="Proteomes" id="UP000008514"/>
    </source>
</evidence>
<keyword evidence="2" id="KW-1185">Reference proteome</keyword>
<sequence length="282" mass="32576">MKRNFLKNLGVEYTHKKISILIQIISVTKEGAKFSNEQIKALIKSVSTYINSVGKLDNSKELFGEININPKNENIENLTFYKYISKSTCDNFISKGKFQFGSLKYYREIERDESRDEKEGYSNLVFENLDRQFFTSVISGFNYYILCGTNTLTHEEYMSDQFGDYVMKIKNIKSFAESVKKSIGAKSWACQKVNYSDFKSNIIRTELDNFEGSKPDLSPEIFELIKNNSIDSSVFTKPTSFEPENEVRLIFEMDKNSKKKLNIVNQGLLDNIEIIKITANKK</sequence>
<protein>
    <submittedName>
        <fullName evidence="1">Uncharacterized protein</fullName>
    </submittedName>
</protein>
<dbReference type="AlphaFoldDB" id="K4IIW7"/>
<reference evidence="1" key="2">
    <citation type="submission" date="2012-09" db="EMBL/GenBank/DDBJ databases">
        <title>The complete sequence of Psychroflexus torquis an extreme psychrophile from sea-ice that is stimulated by light.</title>
        <authorList>
            <person name="Feng S."/>
            <person name="Powell S.M."/>
            <person name="Bowman J.P."/>
        </authorList>
    </citation>
    <scope>NUCLEOTIDE SEQUENCE [LARGE SCALE GENOMIC DNA]</scope>
    <source>
        <strain evidence="1">ATCC 700755</strain>
    </source>
</reference>
<accession>K4IIW7</accession>
<dbReference type="KEGG" id="ptq:P700755_002245"/>
<gene>
    <name evidence="1" type="ordered locus">P700755_002245</name>
</gene>
<name>K4IIW7_PSYTT</name>